<dbReference type="STRING" id="4846.A0A367JBV9"/>
<gene>
    <name evidence="7" type="ORF">CU098_004718</name>
</gene>
<comment type="subcellular location">
    <subcellularLocation>
        <location evidence="1">Nucleus</location>
    </subcellularLocation>
</comment>
<keyword evidence="5" id="KW-0539">Nucleus</keyword>
<reference evidence="7 8" key="1">
    <citation type="journal article" date="2018" name="G3 (Bethesda)">
        <title>Phylogenetic and Phylogenomic Definition of Rhizopus Species.</title>
        <authorList>
            <person name="Gryganskyi A.P."/>
            <person name="Golan J."/>
            <person name="Dolatabadi S."/>
            <person name="Mondo S."/>
            <person name="Robb S."/>
            <person name="Idnurm A."/>
            <person name="Muszewska A."/>
            <person name="Steczkiewicz K."/>
            <person name="Masonjones S."/>
            <person name="Liao H.L."/>
            <person name="Gajdeczka M.T."/>
            <person name="Anike F."/>
            <person name="Vuek A."/>
            <person name="Anishchenko I.M."/>
            <person name="Voigt K."/>
            <person name="de Hoog G.S."/>
            <person name="Smith M.E."/>
            <person name="Heitman J."/>
            <person name="Vilgalys R."/>
            <person name="Stajich J.E."/>
        </authorList>
    </citation>
    <scope>NUCLEOTIDE SEQUENCE [LARGE SCALE GENOMIC DNA]</scope>
    <source>
        <strain evidence="7 8">LSU 92-RS-03</strain>
    </source>
</reference>
<evidence type="ECO:0000256" key="3">
    <source>
        <dbReference type="ARBA" id="ARBA00022737"/>
    </source>
</evidence>
<evidence type="ECO:0000256" key="1">
    <source>
        <dbReference type="ARBA" id="ARBA00004123"/>
    </source>
</evidence>
<evidence type="ECO:0000313" key="8">
    <source>
        <dbReference type="Proteomes" id="UP000253551"/>
    </source>
</evidence>
<dbReference type="PANTHER" id="PTHR15263">
    <property type="entry name" value="I-KAPPA-B-LIKE PROTEIN IKBL"/>
    <property type="match status" value="1"/>
</dbReference>
<dbReference type="PANTHER" id="PTHR15263:SF1">
    <property type="entry name" value="NF-KAPPA-B INHIBITOR-LIKE PROTEIN 1"/>
    <property type="match status" value="1"/>
</dbReference>
<organism evidence="7 8">
    <name type="scientific">Rhizopus stolonifer</name>
    <name type="common">Rhizopus nigricans</name>
    <dbReference type="NCBI Taxonomy" id="4846"/>
    <lineage>
        <taxon>Eukaryota</taxon>
        <taxon>Fungi</taxon>
        <taxon>Fungi incertae sedis</taxon>
        <taxon>Mucoromycota</taxon>
        <taxon>Mucoromycotina</taxon>
        <taxon>Mucoromycetes</taxon>
        <taxon>Mucorales</taxon>
        <taxon>Mucorineae</taxon>
        <taxon>Rhizopodaceae</taxon>
        <taxon>Rhizopus</taxon>
    </lineage>
</organism>
<feature type="region of interest" description="Disordered" evidence="6">
    <location>
        <begin position="103"/>
        <end position="131"/>
    </location>
</feature>
<dbReference type="GO" id="GO:0005634">
    <property type="term" value="C:nucleus"/>
    <property type="evidence" value="ECO:0007669"/>
    <property type="project" value="UniProtKB-SubCell"/>
</dbReference>
<comment type="caution">
    <text evidence="7">The sequence shown here is derived from an EMBL/GenBank/DDBJ whole genome shotgun (WGS) entry which is preliminary data.</text>
</comment>
<keyword evidence="2" id="KW-0597">Phosphoprotein</keyword>
<sequence length="249" mass="30606">MPKLHYKKHKKEKKEKKEKKRDRKRHEYKPPKLYEDEEGWLPPENSFKDEQSEWQERLFDAMMDDEGQDPFYSNYRATPQSMTDEEHRQYIVNGIYEKRNAGKINKEKEREKRRKEAEKKTRELEKEAERKRQAYLKQEEELRSRRAQEDYDLKWQQLEKLKVIKSRDIPWPITRRVFSMDSVLSFMLNGGSSEDIRKRVRQEQIKYHPDKFMTRVMSRFEGNEDDKERVLAHMNEISGWLNEIWNSRS</sequence>
<dbReference type="InterPro" id="IPR038753">
    <property type="entry name" value="NFKBIL1"/>
</dbReference>
<evidence type="ECO:0000256" key="4">
    <source>
        <dbReference type="ARBA" id="ARBA00023043"/>
    </source>
</evidence>
<evidence type="ECO:0000313" key="7">
    <source>
        <dbReference type="EMBL" id="RCH87211.1"/>
    </source>
</evidence>
<proteinExistence type="predicted"/>
<dbReference type="AlphaFoldDB" id="A0A367JBV9"/>
<keyword evidence="4" id="KW-0040">ANK repeat</keyword>
<protein>
    <submittedName>
        <fullName evidence="7">Uncharacterized protein</fullName>
    </submittedName>
</protein>
<dbReference type="OrthoDB" id="412109at2759"/>
<dbReference type="EMBL" id="PJQM01003765">
    <property type="protein sequence ID" value="RCH87211.1"/>
    <property type="molecule type" value="Genomic_DNA"/>
</dbReference>
<dbReference type="Proteomes" id="UP000253551">
    <property type="component" value="Unassembled WGS sequence"/>
</dbReference>
<name>A0A367JBV9_RHIST</name>
<dbReference type="GO" id="GO:0043124">
    <property type="term" value="P:negative regulation of canonical NF-kappaB signal transduction"/>
    <property type="evidence" value="ECO:0007669"/>
    <property type="project" value="InterPro"/>
</dbReference>
<feature type="region of interest" description="Disordered" evidence="6">
    <location>
        <begin position="1"/>
        <end position="52"/>
    </location>
</feature>
<evidence type="ECO:0000256" key="5">
    <source>
        <dbReference type="ARBA" id="ARBA00023242"/>
    </source>
</evidence>
<accession>A0A367JBV9</accession>
<evidence type="ECO:0000256" key="2">
    <source>
        <dbReference type="ARBA" id="ARBA00022553"/>
    </source>
</evidence>
<evidence type="ECO:0000256" key="6">
    <source>
        <dbReference type="SAM" id="MobiDB-lite"/>
    </source>
</evidence>
<keyword evidence="3" id="KW-0677">Repeat</keyword>
<keyword evidence="8" id="KW-1185">Reference proteome</keyword>
<feature type="compositionally biased region" description="Basic residues" evidence="6">
    <location>
        <begin position="1"/>
        <end position="27"/>
    </location>
</feature>
<feature type="region of interest" description="Disordered" evidence="6">
    <location>
        <begin position="65"/>
        <end position="84"/>
    </location>
</feature>